<keyword evidence="1" id="KW-0341">Growth regulation</keyword>
<feature type="region of interest" description="Disordered" evidence="3">
    <location>
        <begin position="419"/>
        <end position="449"/>
    </location>
</feature>
<evidence type="ECO:0000256" key="3">
    <source>
        <dbReference type="SAM" id="MobiDB-lite"/>
    </source>
</evidence>
<evidence type="ECO:0000256" key="2">
    <source>
        <dbReference type="ARBA" id="ARBA00024198"/>
    </source>
</evidence>
<organism evidence="4">
    <name type="scientific">Ananas comosus var. bracteatus</name>
    <name type="common">red pineapple</name>
    <dbReference type="NCBI Taxonomy" id="296719"/>
    <lineage>
        <taxon>Eukaryota</taxon>
        <taxon>Viridiplantae</taxon>
        <taxon>Streptophyta</taxon>
        <taxon>Embryophyta</taxon>
        <taxon>Tracheophyta</taxon>
        <taxon>Spermatophyta</taxon>
        <taxon>Magnoliopsida</taxon>
        <taxon>Liliopsida</taxon>
        <taxon>Poales</taxon>
        <taxon>Bromeliaceae</taxon>
        <taxon>Bromelioideae</taxon>
        <taxon>Ananas</taxon>
    </lineage>
</organism>
<dbReference type="PANTHER" id="PTHR34045:SF3">
    <property type="entry name" value="PROTEIN LAZY 4"/>
    <property type="match status" value="1"/>
</dbReference>
<feature type="compositionally biased region" description="Basic and acidic residues" evidence="3">
    <location>
        <begin position="428"/>
        <end position="449"/>
    </location>
</feature>
<feature type="compositionally biased region" description="Low complexity" evidence="3">
    <location>
        <begin position="27"/>
        <end position="57"/>
    </location>
</feature>
<comment type="similarity">
    <text evidence="2">Belongs to the LAZY family.</text>
</comment>
<evidence type="ECO:0000256" key="1">
    <source>
        <dbReference type="ARBA" id="ARBA00022604"/>
    </source>
</evidence>
<dbReference type="EMBL" id="LR862145">
    <property type="protein sequence ID" value="CAD1826097.1"/>
    <property type="molecule type" value="Genomic_DNA"/>
</dbReference>
<feature type="compositionally biased region" description="Polar residues" evidence="3">
    <location>
        <begin position="96"/>
        <end position="106"/>
    </location>
</feature>
<protein>
    <submittedName>
        <fullName evidence="4">Uncharacterized protein</fullName>
    </submittedName>
</protein>
<evidence type="ECO:0000313" key="4">
    <source>
        <dbReference type="EMBL" id="CAD1826097.1"/>
    </source>
</evidence>
<feature type="compositionally biased region" description="Pro residues" evidence="3">
    <location>
        <begin position="58"/>
        <end position="79"/>
    </location>
</feature>
<dbReference type="InterPro" id="IPR044683">
    <property type="entry name" value="LAZY"/>
</dbReference>
<name>A0A6V7P5I6_ANACO</name>
<accession>A0A6V7P5I6</accession>
<sequence>MYRTLISPTNTYRTPTTTLRRPPRTPPMASAASSSLNATSSAPAAVRTPSSGATSPSSSPPSPSKRTPLPLPPSPPPSTPMTSSPTSTASLPRSAGSSSTKASPHPTSRRRGRNPSSRASTSSPPRRSSISTRSASSRASPSSPPTATVLLSRHHKDAAKIFLVLKIFVHSNMNEIFLIRTLVLVSIHVIRHVDSSHAPSTGDESNGVREDRKNLEEAFVEPLVDSIFSRSGIEIDCEIFSWALNKLSGRQETKICDRHSRPVHHANTSDLGEDEFSDWAQLLLSIGTLGNSELGQTPETTHSSQDLNNLTVEELDRLEKEIDDMLTRKCESSTNEFDSESSRDLSPHSEIVVIDARDSVAGNQNALKKKSASFLLKKMFVCKGGFTPAPELRAPFPESRMEKIWRAILHKKIHQIHPQNSATTKKGKYLESKPQEIEEEKQEKGEDGGKWVKTDSECKFICMLT</sequence>
<feature type="region of interest" description="Disordered" evidence="3">
    <location>
        <begin position="1"/>
        <end position="148"/>
    </location>
</feature>
<feature type="compositionally biased region" description="Low complexity" evidence="3">
    <location>
        <begin position="8"/>
        <end position="20"/>
    </location>
</feature>
<feature type="compositionally biased region" description="Low complexity" evidence="3">
    <location>
        <begin position="80"/>
        <end position="95"/>
    </location>
</feature>
<dbReference type="AlphaFoldDB" id="A0A6V7P5I6"/>
<dbReference type="PANTHER" id="PTHR34045">
    <property type="entry name" value="OS03G0406300 PROTEIN"/>
    <property type="match status" value="1"/>
</dbReference>
<dbReference type="GO" id="GO:0009630">
    <property type="term" value="P:gravitropism"/>
    <property type="evidence" value="ECO:0007669"/>
    <property type="project" value="InterPro"/>
</dbReference>
<feature type="compositionally biased region" description="Low complexity" evidence="3">
    <location>
        <begin position="115"/>
        <end position="148"/>
    </location>
</feature>
<dbReference type="GO" id="GO:0040008">
    <property type="term" value="P:regulation of growth"/>
    <property type="evidence" value="ECO:0007669"/>
    <property type="project" value="InterPro"/>
</dbReference>
<gene>
    <name evidence="4" type="ORF">CB5_LOCUS9308</name>
</gene>
<proteinExistence type="inferred from homology"/>
<reference evidence="4" key="1">
    <citation type="submission" date="2020-07" db="EMBL/GenBank/DDBJ databases">
        <authorList>
            <person name="Lin J."/>
        </authorList>
    </citation>
    <scope>NUCLEOTIDE SEQUENCE</scope>
</reference>